<dbReference type="Proteomes" id="UP000828390">
    <property type="component" value="Unassembled WGS sequence"/>
</dbReference>
<evidence type="ECO:0000313" key="2">
    <source>
        <dbReference type="EMBL" id="KAH3815882.1"/>
    </source>
</evidence>
<dbReference type="EMBL" id="JAIWYP010000006">
    <property type="protein sequence ID" value="KAH3815882.1"/>
    <property type="molecule type" value="Genomic_DNA"/>
</dbReference>
<evidence type="ECO:0000256" key="1">
    <source>
        <dbReference type="SAM" id="MobiDB-lite"/>
    </source>
</evidence>
<protein>
    <submittedName>
        <fullName evidence="2">Uncharacterized protein</fullName>
    </submittedName>
</protein>
<sequence>MGGEGDIMWEGVIMWGVMKGGYNMFKKKIGGWGRGVIMWGDIMWGLVGGGYNMFKKLGEVGGVIMWRVGEREGVYNGVWGWGGRWDGGGGNNMFKKRGCTNVGWVEGVGGRGYNGDGGRGYNVVRGGYNLDYDDHDDYSDDVDDDDGVEEDDDDDDKLNDNEVYCYYY</sequence>
<organism evidence="2 3">
    <name type="scientific">Dreissena polymorpha</name>
    <name type="common">Zebra mussel</name>
    <name type="synonym">Mytilus polymorpha</name>
    <dbReference type="NCBI Taxonomy" id="45954"/>
    <lineage>
        <taxon>Eukaryota</taxon>
        <taxon>Metazoa</taxon>
        <taxon>Spiralia</taxon>
        <taxon>Lophotrochozoa</taxon>
        <taxon>Mollusca</taxon>
        <taxon>Bivalvia</taxon>
        <taxon>Autobranchia</taxon>
        <taxon>Heteroconchia</taxon>
        <taxon>Euheterodonta</taxon>
        <taxon>Imparidentia</taxon>
        <taxon>Neoheterodontei</taxon>
        <taxon>Myida</taxon>
        <taxon>Dreissenoidea</taxon>
        <taxon>Dreissenidae</taxon>
        <taxon>Dreissena</taxon>
    </lineage>
</organism>
<comment type="caution">
    <text evidence="2">The sequence shown here is derived from an EMBL/GenBank/DDBJ whole genome shotgun (WGS) entry which is preliminary data.</text>
</comment>
<proteinExistence type="predicted"/>
<name>A0A9D4GL20_DREPO</name>
<keyword evidence="3" id="KW-1185">Reference proteome</keyword>
<evidence type="ECO:0000313" key="3">
    <source>
        <dbReference type="Proteomes" id="UP000828390"/>
    </source>
</evidence>
<feature type="region of interest" description="Disordered" evidence="1">
    <location>
        <begin position="139"/>
        <end position="160"/>
    </location>
</feature>
<gene>
    <name evidence="2" type="ORF">DPMN_144418</name>
</gene>
<reference evidence="2" key="2">
    <citation type="submission" date="2020-11" db="EMBL/GenBank/DDBJ databases">
        <authorList>
            <person name="McCartney M.A."/>
            <person name="Auch B."/>
            <person name="Kono T."/>
            <person name="Mallez S."/>
            <person name="Becker A."/>
            <person name="Gohl D.M."/>
            <person name="Silverstein K.A.T."/>
            <person name="Koren S."/>
            <person name="Bechman K.B."/>
            <person name="Herman A."/>
            <person name="Abrahante J.E."/>
            <person name="Garbe J."/>
        </authorList>
    </citation>
    <scope>NUCLEOTIDE SEQUENCE</scope>
    <source>
        <strain evidence="2">Duluth1</strain>
        <tissue evidence="2">Whole animal</tissue>
    </source>
</reference>
<dbReference type="AlphaFoldDB" id="A0A9D4GL20"/>
<reference evidence="2" key="1">
    <citation type="journal article" date="2019" name="bioRxiv">
        <title>The Genome of the Zebra Mussel, Dreissena polymorpha: A Resource for Invasive Species Research.</title>
        <authorList>
            <person name="McCartney M.A."/>
            <person name="Auch B."/>
            <person name="Kono T."/>
            <person name="Mallez S."/>
            <person name="Zhang Y."/>
            <person name="Obille A."/>
            <person name="Becker A."/>
            <person name="Abrahante J.E."/>
            <person name="Garbe J."/>
            <person name="Badalamenti J.P."/>
            <person name="Herman A."/>
            <person name="Mangelson H."/>
            <person name="Liachko I."/>
            <person name="Sullivan S."/>
            <person name="Sone E.D."/>
            <person name="Koren S."/>
            <person name="Silverstein K.A.T."/>
            <person name="Beckman K.B."/>
            <person name="Gohl D.M."/>
        </authorList>
    </citation>
    <scope>NUCLEOTIDE SEQUENCE</scope>
    <source>
        <strain evidence="2">Duluth1</strain>
        <tissue evidence="2">Whole animal</tissue>
    </source>
</reference>
<feature type="compositionally biased region" description="Acidic residues" evidence="1">
    <location>
        <begin position="139"/>
        <end position="157"/>
    </location>
</feature>
<accession>A0A9D4GL20</accession>